<keyword evidence="4" id="KW-1185">Reference proteome</keyword>
<dbReference type="Proteomes" id="UP000324748">
    <property type="component" value="Unassembled WGS sequence"/>
</dbReference>
<accession>A0A5B0NTN0</accession>
<keyword evidence="1" id="KW-0732">Signal</keyword>
<dbReference type="AlphaFoldDB" id="A0A5B0NTN0"/>
<evidence type="ECO:0000313" key="2">
    <source>
        <dbReference type="EMBL" id="KAA1075855.1"/>
    </source>
</evidence>
<evidence type="ECO:0000313" key="3">
    <source>
        <dbReference type="EMBL" id="KAA1091208.1"/>
    </source>
</evidence>
<dbReference type="EMBL" id="VDEP01000471">
    <property type="protein sequence ID" value="KAA1075855.1"/>
    <property type="molecule type" value="Genomic_DNA"/>
</dbReference>
<dbReference type="Proteomes" id="UP000325313">
    <property type="component" value="Unassembled WGS sequence"/>
</dbReference>
<evidence type="ECO:0000313" key="5">
    <source>
        <dbReference type="Proteomes" id="UP000325313"/>
    </source>
</evidence>
<gene>
    <name evidence="3" type="ORF">PGT21_028497</name>
    <name evidence="2" type="ORF">PGTUg99_022946</name>
</gene>
<organism evidence="3 4">
    <name type="scientific">Puccinia graminis f. sp. tritici</name>
    <dbReference type="NCBI Taxonomy" id="56615"/>
    <lineage>
        <taxon>Eukaryota</taxon>
        <taxon>Fungi</taxon>
        <taxon>Dikarya</taxon>
        <taxon>Basidiomycota</taxon>
        <taxon>Pucciniomycotina</taxon>
        <taxon>Pucciniomycetes</taxon>
        <taxon>Pucciniales</taxon>
        <taxon>Pucciniaceae</taxon>
        <taxon>Puccinia</taxon>
    </lineage>
</organism>
<sequence>MCHFRFVATLTLVFLTLGTAYGSWASSSCTHKWETEVKNLECNLPITCRYGRHSLCPYKRPTRIHTCKLCNVESLSWAGLEPCSGNPHEISGCNFGGQHPP</sequence>
<name>A0A5B0NTN0_PUCGR</name>
<evidence type="ECO:0000256" key="1">
    <source>
        <dbReference type="SAM" id="SignalP"/>
    </source>
</evidence>
<dbReference type="PROSITE" id="PS51257">
    <property type="entry name" value="PROKAR_LIPOPROTEIN"/>
    <property type="match status" value="1"/>
</dbReference>
<protein>
    <recommendedName>
        <fullName evidence="6">Secreted protein</fullName>
    </recommendedName>
</protein>
<evidence type="ECO:0000313" key="4">
    <source>
        <dbReference type="Proteomes" id="UP000324748"/>
    </source>
</evidence>
<feature type="chain" id="PRO_5036137566" description="Secreted protein" evidence="1">
    <location>
        <begin position="26"/>
        <end position="101"/>
    </location>
</feature>
<feature type="signal peptide" evidence="1">
    <location>
        <begin position="1"/>
        <end position="25"/>
    </location>
</feature>
<reference evidence="4 5" key="1">
    <citation type="submission" date="2019-05" db="EMBL/GenBank/DDBJ databases">
        <title>Emergence of the Ug99 lineage of the wheat stem rust pathogen through somatic hybridization.</title>
        <authorList>
            <person name="Li F."/>
            <person name="Upadhyaya N.M."/>
            <person name="Sperschneider J."/>
            <person name="Matny O."/>
            <person name="Nguyen-Phuc H."/>
            <person name="Mago R."/>
            <person name="Raley C."/>
            <person name="Miller M.E."/>
            <person name="Silverstein K.A.T."/>
            <person name="Henningsen E."/>
            <person name="Hirsch C.D."/>
            <person name="Visser B."/>
            <person name="Pretorius Z.A."/>
            <person name="Steffenson B.J."/>
            <person name="Schwessinger B."/>
            <person name="Dodds P.N."/>
            <person name="Figueroa M."/>
        </authorList>
    </citation>
    <scope>NUCLEOTIDE SEQUENCE [LARGE SCALE GENOMIC DNA]</scope>
    <source>
        <strain evidence="3">21-0</strain>
        <strain evidence="2 5">Ug99</strain>
    </source>
</reference>
<dbReference type="EMBL" id="VSWC01000092">
    <property type="protein sequence ID" value="KAA1091208.1"/>
    <property type="molecule type" value="Genomic_DNA"/>
</dbReference>
<evidence type="ECO:0008006" key="6">
    <source>
        <dbReference type="Google" id="ProtNLM"/>
    </source>
</evidence>
<comment type="caution">
    <text evidence="3">The sequence shown here is derived from an EMBL/GenBank/DDBJ whole genome shotgun (WGS) entry which is preliminary data.</text>
</comment>
<proteinExistence type="predicted"/>